<protein>
    <submittedName>
        <fullName evidence="3">Uncharacterized protein</fullName>
    </submittedName>
</protein>
<feature type="transmembrane region" description="Helical" evidence="2">
    <location>
        <begin position="107"/>
        <end position="129"/>
    </location>
</feature>
<keyword evidence="2" id="KW-1133">Transmembrane helix</keyword>
<keyword evidence="2" id="KW-0812">Transmembrane</keyword>
<feature type="region of interest" description="Disordered" evidence="1">
    <location>
        <begin position="67"/>
        <end position="97"/>
    </location>
</feature>
<feature type="region of interest" description="Disordered" evidence="1">
    <location>
        <begin position="134"/>
        <end position="211"/>
    </location>
</feature>
<proteinExistence type="predicted"/>
<feature type="compositionally biased region" description="Low complexity" evidence="1">
    <location>
        <begin position="162"/>
        <end position="186"/>
    </location>
</feature>
<feature type="compositionally biased region" description="Low complexity" evidence="1">
    <location>
        <begin position="80"/>
        <end position="90"/>
    </location>
</feature>
<feature type="compositionally biased region" description="Gly residues" evidence="1">
    <location>
        <begin position="263"/>
        <end position="273"/>
    </location>
</feature>
<feature type="compositionally biased region" description="Gly residues" evidence="1">
    <location>
        <begin position="280"/>
        <end position="289"/>
    </location>
</feature>
<dbReference type="EMBL" id="JRKI01000061">
    <property type="protein sequence ID" value="KIZ14475.1"/>
    <property type="molecule type" value="Genomic_DNA"/>
</dbReference>
<evidence type="ECO:0000313" key="3">
    <source>
        <dbReference type="EMBL" id="KIZ14475.1"/>
    </source>
</evidence>
<name>A0A0D7CF14_9ACTN</name>
<sequence length="348" mass="33678">MADDPYDWLDKDAAEQLLRGDSVSATGGDGARELQQLLKAAAALGAGPAQGTELPGEAAAVAAFRRAQHGSGARPRRRAAAGQGPTRTTRSGGLVERTRLARPFRRGFAVALAVCAISGVAVAAGTGVLPTPFQGGGPEPAATVSAAETPSTFASRGPGTETDGATTSSPSGSPGSGNPSDTPSPGASHGRGKPGGGKGGKGHGDDGGDLPAQDVRKKILLTLCLAYQRGDLDASAERRLTHTAGGADKVHAFCRPYLAGGGSGQGDNDGGTAGDIAGLTDGGAGGGATGSEDSGGEGNGQGGQGDNSHPHASLRAATPTGATTPAPTPTTGAPAPSTTPSAAATGQV</sequence>
<gene>
    <name evidence="3" type="ORF">SNA_35950</name>
</gene>
<comment type="caution">
    <text evidence="3">The sequence shown here is derived from an EMBL/GenBank/DDBJ whole genome shotgun (WGS) entry which is preliminary data.</text>
</comment>
<dbReference type="AlphaFoldDB" id="A0A0D7CF14"/>
<feature type="compositionally biased region" description="Gly residues" evidence="1">
    <location>
        <begin position="296"/>
        <end position="305"/>
    </location>
</feature>
<feature type="compositionally biased region" description="Low complexity" evidence="1">
    <location>
        <begin position="316"/>
        <end position="348"/>
    </location>
</feature>
<organism evidence="3 4">
    <name type="scientific">Streptomyces natalensis ATCC 27448</name>
    <dbReference type="NCBI Taxonomy" id="1240678"/>
    <lineage>
        <taxon>Bacteria</taxon>
        <taxon>Bacillati</taxon>
        <taxon>Actinomycetota</taxon>
        <taxon>Actinomycetes</taxon>
        <taxon>Kitasatosporales</taxon>
        <taxon>Streptomycetaceae</taxon>
        <taxon>Streptomyces</taxon>
    </lineage>
</organism>
<dbReference type="RefSeq" id="WP_030066797.1">
    <property type="nucleotide sequence ID" value="NZ_JRKI01000061.1"/>
</dbReference>
<evidence type="ECO:0000313" key="4">
    <source>
        <dbReference type="Proteomes" id="UP000032458"/>
    </source>
</evidence>
<keyword evidence="4" id="KW-1185">Reference proteome</keyword>
<keyword evidence="2" id="KW-0472">Membrane</keyword>
<evidence type="ECO:0000256" key="1">
    <source>
        <dbReference type="SAM" id="MobiDB-lite"/>
    </source>
</evidence>
<feature type="region of interest" description="Disordered" evidence="1">
    <location>
        <begin position="263"/>
        <end position="348"/>
    </location>
</feature>
<evidence type="ECO:0000256" key="2">
    <source>
        <dbReference type="SAM" id="Phobius"/>
    </source>
</evidence>
<dbReference type="PATRIC" id="fig|1240678.4.peg.7660"/>
<accession>A0A0D7CF14</accession>
<dbReference type="Proteomes" id="UP000032458">
    <property type="component" value="Unassembled WGS sequence"/>
</dbReference>
<reference evidence="3 4" key="1">
    <citation type="submission" date="2014-09" db="EMBL/GenBank/DDBJ databases">
        <title>Draft genome sequence of Streptomyces natalensis ATCC 27448, producer of the antifungal pimaricin.</title>
        <authorList>
            <person name="Mendes M.V."/>
            <person name="Beites T."/>
            <person name="Pires S."/>
            <person name="Santos C.L."/>
            <person name="Moradas-Ferreira P."/>
        </authorList>
    </citation>
    <scope>NUCLEOTIDE SEQUENCE [LARGE SCALE GENOMIC DNA]</scope>
    <source>
        <strain evidence="3 4">ATCC 27448</strain>
    </source>
</reference>